<dbReference type="PROSITE" id="PS51257">
    <property type="entry name" value="PROKAR_LIPOPROTEIN"/>
    <property type="match status" value="1"/>
</dbReference>
<evidence type="ECO:0000256" key="1">
    <source>
        <dbReference type="SAM" id="MobiDB-lite"/>
    </source>
</evidence>
<gene>
    <name evidence="2" type="ORF">MUK42_34455</name>
</gene>
<accession>A0A9E7F2C4</accession>
<proteinExistence type="predicted"/>
<dbReference type="Proteomes" id="UP001055439">
    <property type="component" value="Chromosome 2"/>
</dbReference>
<evidence type="ECO:0000313" key="2">
    <source>
        <dbReference type="EMBL" id="URD87245.1"/>
    </source>
</evidence>
<dbReference type="AlphaFoldDB" id="A0A9E7F2C4"/>
<keyword evidence="3" id="KW-1185">Reference proteome</keyword>
<dbReference type="OrthoDB" id="666236at2759"/>
<evidence type="ECO:0000313" key="3">
    <source>
        <dbReference type="Proteomes" id="UP001055439"/>
    </source>
</evidence>
<sequence length="89" mass="9961">MPPTRDERREKRRRRGFFCLVTVLYAILVCFACSCPAVATPILGPRIGAEGAQEKTTMIGRRPTPPETTSSVHESKRRVPTCPDPLHNK</sequence>
<protein>
    <submittedName>
        <fullName evidence="2">Uncharacterized protein</fullName>
    </submittedName>
</protein>
<name>A0A9E7F2C4_9LILI</name>
<organism evidence="2 3">
    <name type="scientific">Musa troglodytarum</name>
    <name type="common">fe'i banana</name>
    <dbReference type="NCBI Taxonomy" id="320322"/>
    <lineage>
        <taxon>Eukaryota</taxon>
        <taxon>Viridiplantae</taxon>
        <taxon>Streptophyta</taxon>
        <taxon>Embryophyta</taxon>
        <taxon>Tracheophyta</taxon>
        <taxon>Spermatophyta</taxon>
        <taxon>Magnoliopsida</taxon>
        <taxon>Liliopsida</taxon>
        <taxon>Zingiberales</taxon>
        <taxon>Musaceae</taxon>
        <taxon>Musa</taxon>
    </lineage>
</organism>
<feature type="region of interest" description="Disordered" evidence="1">
    <location>
        <begin position="52"/>
        <end position="89"/>
    </location>
</feature>
<reference evidence="2" key="1">
    <citation type="submission" date="2022-05" db="EMBL/GenBank/DDBJ databases">
        <title>The Musa troglodytarum L. genome provides insights into the mechanism of non-climacteric behaviour and enrichment of carotenoids.</title>
        <authorList>
            <person name="Wang J."/>
        </authorList>
    </citation>
    <scope>NUCLEOTIDE SEQUENCE</scope>
    <source>
        <tissue evidence="2">Leaf</tissue>
    </source>
</reference>
<dbReference type="EMBL" id="CP097504">
    <property type="protein sequence ID" value="URD87245.1"/>
    <property type="molecule type" value="Genomic_DNA"/>
</dbReference>